<proteinExistence type="predicted"/>
<protein>
    <recommendedName>
        <fullName evidence="3">C2H2-type domain-containing protein</fullName>
    </recommendedName>
</protein>
<evidence type="ECO:0000313" key="4">
    <source>
        <dbReference type="EMBL" id="PPR01709.1"/>
    </source>
</evidence>
<feature type="compositionally biased region" description="Low complexity" evidence="2">
    <location>
        <begin position="177"/>
        <end position="186"/>
    </location>
</feature>
<reference evidence="4 5" key="1">
    <citation type="journal article" date="2018" name="Evol. Lett.">
        <title>Horizontal gene cluster transfer increased hallucinogenic mushroom diversity.</title>
        <authorList>
            <person name="Reynolds H.T."/>
            <person name="Vijayakumar V."/>
            <person name="Gluck-Thaler E."/>
            <person name="Korotkin H.B."/>
            <person name="Matheny P.B."/>
            <person name="Slot J.C."/>
        </authorList>
    </citation>
    <scope>NUCLEOTIDE SEQUENCE [LARGE SCALE GENOMIC DNA]</scope>
    <source>
        <strain evidence="4 5">2629</strain>
    </source>
</reference>
<dbReference type="Gene3D" id="3.30.160.60">
    <property type="entry name" value="Classic Zinc Finger"/>
    <property type="match status" value="2"/>
</dbReference>
<accession>A0A409YFA9</accession>
<evidence type="ECO:0000259" key="3">
    <source>
        <dbReference type="PROSITE" id="PS50157"/>
    </source>
</evidence>
<comment type="caution">
    <text evidence="4">The sequence shown here is derived from an EMBL/GenBank/DDBJ whole genome shotgun (WGS) entry which is preliminary data.</text>
</comment>
<dbReference type="SUPFAM" id="SSF57667">
    <property type="entry name" value="beta-beta-alpha zinc fingers"/>
    <property type="match status" value="1"/>
</dbReference>
<dbReference type="InterPro" id="IPR013087">
    <property type="entry name" value="Znf_C2H2_type"/>
</dbReference>
<organism evidence="4 5">
    <name type="scientific">Panaeolus cyanescens</name>
    <dbReference type="NCBI Taxonomy" id="181874"/>
    <lineage>
        <taxon>Eukaryota</taxon>
        <taxon>Fungi</taxon>
        <taxon>Dikarya</taxon>
        <taxon>Basidiomycota</taxon>
        <taxon>Agaricomycotina</taxon>
        <taxon>Agaricomycetes</taxon>
        <taxon>Agaricomycetidae</taxon>
        <taxon>Agaricales</taxon>
        <taxon>Agaricineae</taxon>
        <taxon>Galeropsidaceae</taxon>
        <taxon>Panaeolus</taxon>
    </lineage>
</organism>
<keyword evidence="1" id="KW-0479">Metal-binding</keyword>
<sequence>MHHREPRSYVYSNEGHKVYATPPEQTAYGTNGYQSYDASGHYYAAPAHVAVGHLNDVSNPSGHLFRSMTPSLVSAHRYPQSSSRDPNFYASQTLEQSSSVSSSVFTPSNQYYSPQYVASPEPRSPSFNQAPHSSSHFIPTPSQIAHNYNGYSHPLTSRSPTIAEAPYTSTSLDYSTPPHVVPSSHPQHGRPSRLSTGRSRAMSGANSSPTSATSPSGERYPCDMCGKTFSRSHDRKRHHETQHLPTPVLHRCVYCEKEFSRADSLKRHIDNGCDEMPS</sequence>
<dbReference type="EMBL" id="NHTK01001222">
    <property type="protein sequence ID" value="PPR01709.1"/>
    <property type="molecule type" value="Genomic_DNA"/>
</dbReference>
<feature type="compositionally biased region" description="Low complexity" evidence="2">
    <location>
        <begin position="203"/>
        <end position="217"/>
    </location>
</feature>
<dbReference type="Proteomes" id="UP000284842">
    <property type="component" value="Unassembled WGS sequence"/>
</dbReference>
<dbReference type="STRING" id="181874.A0A409YFA9"/>
<dbReference type="PROSITE" id="PS00028">
    <property type="entry name" value="ZINC_FINGER_C2H2_1"/>
    <property type="match status" value="1"/>
</dbReference>
<feature type="region of interest" description="Disordered" evidence="2">
    <location>
        <begin position="1"/>
        <end position="25"/>
    </location>
</feature>
<keyword evidence="5" id="KW-1185">Reference proteome</keyword>
<evidence type="ECO:0000256" key="1">
    <source>
        <dbReference type="PROSITE-ProRule" id="PRU00042"/>
    </source>
</evidence>
<feature type="region of interest" description="Disordered" evidence="2">
    <location>
        <begin position="115"/>
        <end position="221"/>
    </location>
</feature>
<feature type="domain" description="C2H2-type" evidence="3">
    <location>
        <begin position="220"/>
        <end position="243"/>
    </location>
</feature>
<feature type="compositionally biased region" description="Polar residues" evidence="2">
    <location>
        <begin position="125"/>
        <end position="160"/>
    </location>
</feature>
<keyword evidence="1" id="KW-0863">Zinc-finger</keyword>
<evidence type="ECO:0000313" key="5">
    <source>
        <dbReference type="Proteomes" id="UP000284842"/>
    </source>
</evidence>
<feature type="domain" description="C2H2-type" evidence="3">
    <location>
        <begin position="250"/>
        <end position="277"/>
    </location>
</feature>
<dbReference type="OrthoDB" id="8922241at2759"/>
<dbReference type="AlphaFoldDB" id="A0A409YFA9"/>
<keyword evidence="1" id="KW-0862">Zinc</keyword>
<dbReference type="InterPro" id="IPR036236">
    <property type="entry name" value="Znf_C2H2_sf"/>
</dbReference>
<name>A0A409YFA9_9AGAR</name>
<dbReference type="InParanoid" id="A0A409YFA9"/>
<evidence type="ECO:0000256" key="2">
    <source>
        <dbReference type="SAM" id="MobiDB-lite"/>
    </source>
</evidence>
<gene>
    <name evidence="4" type="ORF">CVT24_001585</name>
</gene>
<dbReference type="GO" id="GO:0008270">
    <property type="term" value="F:zinc ion binding"/>
    <property type="evidence" value="ECO:0007669"/>
    <property type="project" value="UniProtKB-KW"/>
</dbReference>
<dbReference type="Pfam" id="PF00096">
    <property type="entry name" value="zf-C2H2"/>
    <property type="match status" value="2"/>
</dbReference>
<dbReference type="PROSITE" id="PS50157">
    <property type="entry name" value="ZINC_FINGER_C2H2_2"/>
    <property type="match status" value="2"/>
</dbReference>
<dbReference type="SMART" id="SM00355">
    <property type="entry name" value="ZnF_C2H2"/>
    <property type="match status" value="2"/>
</dbReference>